<feature type="compositionally biased region" description="Basic and acidic residues" evidence="1">
    <location>
        <begin position="11"/>
        <end position="22"/>
    </location>
</feature>
<evidence type="ECO:0000256" key="1">
    <source>
        <dbReference type="SAM" id="MobiDB-lite"/>
    </source>
</evidence>
<evidence type="ECO:0000313" key="2">
    <source>
        <dbReference type="WBParaSite" id="HPLM_0000963001-mRNA-1"/>
    </source>
</evidence>
<feature type="compositionally biased region" description="Acidic residues" evidence="1">
    <location>
        <begin position="1"/>
        <end position="10"/>
    </location>
</feature>
<dbReference type="WBParaSite" id="HPLM_0000963001-mRNA-1">
    <property type="protein sequence ID" value="HPLM_0000963001-mRNA-1"/>
    <property type="gene ID" value="HPLM_0000963001"/>
</dbReference>
<feature type="region of interest" description="Disordered" evidence="1">
    <location>
        <begin position="1"/>
        <end position="22"/>
    </location>
</feature>
<sequence length="135" mass="15607">MPSIAIDEDPSEKHVGITSSKEEPKGVIEQFEECPKRAEVTMAVAIMKNFSSPWPPARDCCFVSHRLLPYGSCSTYFHRSRGCPSDRRSLHKKLNMHAYLYDSSDHFSYFSYSKLNLCSDTFHKRRKAVRCTRDH</sequence>
<organism evidence="2">
    <name type="scientific">Haemonchus placei</name>
    <name type="common">Barber's pole worm</name>
    <dbReference type="NCBI Taxonomy" id="6290"/>
    <lineage>
        <taxon>Eukaryota</taxon>
        <taxon>Metazoa</taxon>
        <taxon>Ecdysozoa</taxon>
        <taxon>Nematoda</taxon>
        <taxon>Chromadorea</taxon>
        <taxon>Rhabditida</taxon>
        <taxon>Rhabditina</taxon>
        <taxon>Rhabditomorpha</taxon>
        <taxon>Strongyloidea</taxon>
        <taxon>Trichostrongylidae</taxon>
        <taxon>Haemonchus</taxon>
    </lineage>
</organism>
<proteinExistence type="predicted"/>
<dbReference type="AlphaFoldDB" id="A0A0N4WFU8"/>
<protein>
    <submittedName>
        <fullName evidence="2">C2H2-type domain-containing protein</fullName>
    </submittedName>
</protein>
<reference evidence="2" key="1">
    <citation type="submission" date="2017-02" db="UniProtKB">
        <authorList>
            <consortium name="WormBaseParasite"/>
        </authorList>
    </citation>
    <scope>IDENTIFICATION</scope>
</reference>
<name>A0A0N4WFU8_HAEPC</name>
<accession>A0A0N4WFU8</accession>